<evidence type="ECO:0000256" key="1">
    <source>
        <dbReference type="SAM" id="MobiDB-lite"/>
    </source>
</evidence>
<dbReference type="AlphaFoldDB" id="A0A3N4HWG2"/>
<proteinExistence type="predicted"/>
<feature type="region of interest" description="Disordered" evidence="1">
    <location>
        <begin position="21"/>
        <end position="48"/>
    </location>
</feature>
<protein>
    <submittedName>
        <fullName evidence="2">Uncharacterized protein</fullName>
    </submittedName>
</protein>
<accession>A0A3N4HWG2</accession>
<gene>
    <name evidence="2" type="ORF">BJ508DRAFT_310110</name>
</gene>
<dbReference type="EMBL" id="ML119725">
    <property type="protein sequence ID" value="RPA77527.1"/>
    <property type="molecule type" value="Genomic_DNA"/>
</dbReference>
<name>A0A3N4HWG2_ASCIM</name>
<organism evidence="2 3">
    <name type="scientific">Ascobolus immersus RN42</name>
    <dbReference type="NCBI Taxonomy" id="1160509"/>
    <lineage>
        <taxon>Eukaryota</taxon>
        <taxon>Fungi</taxon>
        <taxon>Dikarya</taxon>
        <taxon>Ascomycota</taxon>
        <taxon>Pezizomycotina</taxon>
        <taxon>Pezizomycetes</taxon>
        <taxon>Pezizales</taxon>
        <taxon>Ascobolaceae</taxon>
        <taxon>Ascobolus</taxon>
    </lineage>
</organism>
<sequence>MSLQTYFQKLSMKSKAFLTTHLGGQESGGPRGSPTTATSCTKDHHDSSCSSEEFNVYAVDRPAYRMIPRIPAGDAFNLQYWDQNRSIYQRFLLDYYLVHSRLWNPKTESRLHFISNKENIQKICWNLRCTREEYMENFELNKSTSSQQYCANFAPVDILAGFVLTIPKTDFYLRVWKATFHFDIAHYLTLSGHLLRLIRPFGFVRIKGYEKVNGVQYLHTEAPNTLTDLTWPDEYITMTWDSIEKYEQELAQGLYIIDSEADLEATIHF</sequence>
<evidence type="ECO:0000313" key="2">
    <source>
        <dbReference type="EMBL" id="RPA77527.1"/>
    </source>
</evidence>
<reference evidence="2 3" key="1">
    <citation type="journal article" date="2018" name="Nat. Ecol. Evol.">
        <title>Pezizomycetes genomes reveal the molecular basis of ectomycorrhizal truffle lifestyle.</title>
        <authorList>
            <person name="Murat C."/>
            <person name="Payen T."/>
            <person name="Noel B."/>
            <person name="Kuo A."/>
            <person name="Morin E."/>
            <person name="Chen J."/>
            <person name="Kohler A."/>
            <person name="Krizsan K."/>
            <person name="Balestrini R."/>
            <person name="Da Silva C."/>
            <person name="Montanini B."/>
            <person name="Hainaut M."/>
            <person name="Levati E."/>
            <person name="Barry K.W."/>
            <person name="Belfiori B."/>
            <person name="Cichocki N."/>
            <person name="Clum A."/>
            <person name="Dockter R.B."/>
            <person name="Fauchery L."/>
            <person name="Guy J."/>
            <person name="Iotti M."/>
            <person name="Le Tacon F."/>
            <person name="Lindquist E.A."/>
            <person name="Lipzen A."/>
            <person name="Malagnac F."/>
            <person name="Mello A."/>
            <person name="Molinier V."/>
            <person name="Miyauchi S."/>
            <person name="Poulain J."/>
            <person name="Riccioni C."/>
            <person name="Rubini A."/>
            <person name="Sitrit Y."/>
            <person name="Splivallo R."/>
            <person name="Traeger S."/>
            <person name="Wang M."/>
            <person name="Zifcakova L."/>
            <person name="Wipf D."/>
            <person name="Zambonelli A."/>
            <person name="Paolocci F."/>
            <person name="Nowrousian M."/>
            <person name="Ottonello S."/>
            <person name="Baldrian P."/>
            <person name="Spatafora J.W."/>
            <person name="Henrissat B."/>
            <person name="Nagy L.G."/>
            <person name="Aury J.M."/>
            <person name="Wincker P."/>
            <person name="Grigoriev I.V."/>
            <person name="Bonfante P."/>
            <person name="Martin F.M."/>
        </authorList>
    </citation>
    <scope>NUCLEOTIDE SEQUENCE [LARGE SCALE GENOMIC DNA]</scope>
    <source>
        <strain evidence="2 3">RN42</strain>
    </source>
</reference>
<keyword evidence="3" id="KW-1185">Reference proteome</keyword>
<dbReference type="Proteomes" id="UP000275078">
    <property type="component" value="Unassembled WGS sequence"/>
</dbReference>
<evidence type="ECO:0000313" key="3">
    <source>
        <dbReference type="Proteomes" id="UP000275078"/>
    </source>
</evidence>